<feature type="region of interest" description="Disordered" evidence="1">
    <location>
        <begin position="1032"/>
        <end position="1129"/>
    </location>
</feature>
<evidence type="ECO:0000259" key="2">
    <source>
        <dbReference type="PROSITE" id="PS50097"/>
    </source>
</evidence>
<dbReference type="Proteomes" id="UP000887560">
    <property type="component" value="Unplaced"/>
</dbReference>
<feature type="compositionally biased region" description="Low complexity" evidence="1">
    <location>
        <begin position="1046"/>
        <end position="1061"/>
    </location>
</feature>
<dbReference type="InterPro" id="IPR043225">
    <property type="entry name" value="BACK_BTBD8"/>
</dbReference>
<dbReference type="AlphaFoldDB" id="A0A915NG14"/>
<accession>A0A915NG14</accession>
<feature type="compositionally biased region" description="Polar residues" evidence="1">
    <location>
        <begin position="192"/>
        <end position="201"/>
    </location>
</feature>
<feature type="compositionally biased region" description="Polar residues" evidence="1">
    <location>
        <begin position="165"/>
        <end position="181"/>
    </location>
</feature>
<feature type="domain" description="BTB" evidence="2">
    <location>
        <begin position="50"/>
        <end position="126"/>
    </location>
</feature>
<dbReference type="SUPFAM" id="SSF54695">
    <property type="entry name" value="POZ domain"/>
    <property type="match status" value="1"/>
</dbReference>
<feature type="compositionally biased region" description="Basic and acidic residues" evidence="1">
    <location>
        <begin position="925"/>
        <end position="949"/>
    </location>
</feature>
<dbReference type="PANTHER" id="PTHR22427:SF7">
    <property type="entry name" value="GH15728P"/>
    <property type="match status" value="1"/>
</dbReference>
<feature type="compositionally biased region" description="Polar residues" evidence="1">
    <location>
        <begin position="1073"/>
        <end position="1085"/>
    </location>
</feature>
<protein>
    <submittedName>
        <fullName evidence="4">BTB domain-containing protein</fullName>
    </submittedName>
</protein>
<evidence type="ECO:0000313" key="4">
    <source>
        <dbReference type="WBParaSite" id="scf7180000418252.g2220"/>
    </source>
</evidence>
<feature type="region of interest" description="Disordered" evidence="1">
    <location>
        <begin position="135"/>
        <end position="201"/>
    </location>
</feature>
<keyword evidence="3" id="KW-1185">Reference proteome</keyword>
<feature type="compositionally biased region" description="Polar residues" evidence="1">
    <location>
        <begin position="810"/>
        <end position="822"/>
    </location>
</feature>
<feature type="compositionally biased region" description="Basic and acidic residues" evidence="1">
    <location>
        <begin position="860"/>
        <end position="878"/>
    </location>
</feature>
<feature type="compositionally biased region" description="Low complexity" evidence="1">
    <location>
        <begin position="1096"/>
        <end position="1118"/>
    </location>
</feature>
<dbReference type="InterPro" id="IPR011333">
    <property type="entry name" value="SKP1/BTB/POZ_sf"/>
</dbReference>
<feature type="region of interest" description="Disordered" evidence="1">
    <location>
        <begin position="793"/>
        <end position="822"/>
    </location>
</feature>
<sequence>MLIYSSRSSQQQPTNLWTEQFSFERQKLRLQIAKQIRNQMSSIVGHLPTADLLLITSDSQKLPAHLCILKTRAPSFYKRYVQPICNNGQTATLQQPQLLEIPVNIEFSALEFFIRSIYTDEEVLEMDISTNLNKLNGSDDNNDDTEGNFESQSSGNDQKQEDFSSKINLSQNQQMSASYPSPNSPREMLMPGTTNSNSSLANNERRCLSQEIFGQTTDDNQVRKHSAIFPYFIKMGIEEEEECCSTSRTYCGSTGVMSRSLPLSTSSNRGESPHPRDIFDCNTIRGRAIAARRRQSLCSSLSSLTSIDILTPTQEIAPAPVFDDQNAAASKLAGDLLKMLVEERDSADVLLLAANGEQEKAHSCILWACGSEFFREQISSQSTRLYNIDLPRFSRTSVAFLLQFIYGGLTCLPATIGKDNDAELLDPWELVELGAFTKVESFVKVVALHLRAVHCHFFHRPCASCVSAVFEALPKIEREIPELKQLFNDAMQWQAAHFTRIWKGRIFLHLSFQWQKHCRDVLLQSIDEENVVDVLLGCEKLNLALPRVKQQISAQQVLRLINDVEEYCMEFLTSSLDSLIQSKAFCSYGKGLALNLALLEDILPTLIHSLCPETTIRTFVALKEFVITQLLGEKNLQIKIKFKFLIYNFNNHEVYSSKSVMHKRSFDISSNTMSNTTREQHNLLVEEWNPRFKNLCLRLIDLLERHMFHYACSIVNSTEWPLLSVEDQNRVNEFGLFIEMRMPRIAPPRLSSASSHNYCKRSSSVGIYSSHPERELIRNETILVPERARSMERIRGGVDGRAGSSRRTSRQISGGSYSRPSSLAIQVEEDNLIENDQISVATTITVQLENDLTTQIGTKNDQKLEKETGTKIPEKNTEKNNSPNNKNQKDLKQDEEEKELENIQSTSTTTIDCSDKSLQNLENQKNLKENEVSNTEDKNDENFEEKVEETLIINEQMDGKESSKEEEVQVNTDRKQSVPSITLRNRQRTHTILNVDRKSIAAAAHQHSNVLIANNASNTEIKRNAAKPHSIVRPMPKVSNGQATISTSEATTPEASSTPSSVPLERRERRNVKQPTNIASTSINKSGKIETKVQKRQTGGVTQGVSQQQQQRVVQQKSGIKKPTTVTRK</sequence>
<dbReference type="Gene3D" id="3.30.710.10">
    <property type="entry name" value="Potassium Channel Kv1.1, Chain A"/>
    <property type="match status" value="2"/>
</dbReference>
<evidence type="ECO:0000313" key="3">
    <source>
        <dbReference type="Proteomes" id="UP000887560"/>
    </source>
</evidence>
<dbReference type="WBParaSite" id="scf7180000418252.g2220">
    <property type="protein sequence ID" value="scf7180000418252.g2220"/>
    <property type="gene ID" value="scf7180000418252.g2220"/>
</dbReference>
<reference evidence="4" key="1">
    <citation type="submission" date="2022-11" db="UniProtKB">
        <authorList>
            <consortium name="WormBaseParasite"/>
        </authorList>
    </citation>
    <scope>IDENTIFICATION</scope>
</reference>
<proteinExistence type="predicted"/>
<dbReference type="Pfam" id="PF00651">
    <property type="entry name" value="BTB"/>
    <property type="match status" value="1"/>
</dbReference>
<feature type="region of interest" description="Disordered" evidence="1">
    <location>
        <begin position="859"/>
        <end position="977"/>
    </location>
</feature>
<organism evidence="3 4">
    <name type="scientific">Meloidogyne floridensis</name>
    <dbReference type="NCBI Taxonomy" id="298350"/>
    <lineage>
        <taxon>Eukaryota</taxon>
        <taxon>Metazoa</taxon>
        <taxon>Ecdysozoa</taxon>
        <taxon>Nematoda</taxon>
        <taxon>Chromadorea</taxon>
        <taxon>Rhabditida</taxon>
        <taxon>Tylenchina</taxon>
        <taxon>Tylenchomorpha</taxon>
        <taxon>Tylenchoidea</taxon>
        <taxon>Meloidogynidae</taxon>
        <taxon>Meloidogyninae</taxon>
        <taxon>Meloidogyne</taxon>
    </lineage>
</organism>
<name>A0A915NG14_9BILA</name>
<dbReference type="PANTHER" id="PTHR22427">
    <property type="entry name" value="GH15728P"/>
    <property type="match status" value="1"/>
</dbReference>
<feature type="compositionally biased region" description="Polar residues" evidence="1">
    <location>
        <begin position="903"/>
        <end position="912"/>
    </location>
</feature>
<dbReference type="InterPro" id="IPR000210">
    <property type="entry name" value="BTB/POZ_dom"/>
</dbReference>
<evidence type="ECO:0000256" key="1">
    <source>
        <dbReference type="SAM" id="MobiDB-lite"/>
    </source>
</evidence>
<feature type="compositionally biased region" description="Polar residues" evidence="1">
    <location>
        <begin position="148"/>
        <end position="157"/>
    </location>
</feature>
<dbReference type="PROSITE" id="PS50097">
    <property type="entry name" value="BTB"/>
    <property type="match status" value="2"/>
</dbReference>
<feature type="domain" description="BTB" evidence="2">
    <location>
        <begin position="347"/>
        <end position="414"/>
    </location>
</feature>
<dbReference type="Pfam" id="PF26017">
    <property type="entry name" value="BACK_BTBD8"/>
    <property type="match status" value="1"/>
</dbReference>
<feature type="compositionally biased region" description="Basic and acidic residues" evidence="1">
    <location>
        <begin position="957"/>
        <end position="976"/>
    </location>
</feature>